<keyword evidence="3" id="KW-1185">Reference proteome</keyword>
<dbReference type="InterPro" id="IPR052698">
    <property type="entry name" value="MoCofactor_Util/Proc"/>
</dbReference>
<dbReference type="Pfam" id="PF13478">
    <property type="entry name" value="XdhC_C"/>
    <property type="match status" value="1"/>
</dbReference>
<evidence type="ECO:0000259" key="1">
    <source>
        <dbReference type="Pfam" id="PF13478"/>
    </source>
</evidence>
<dbReference type="InterPro" id="IPR027051">
    <property type="entry name" value="XdhC_Rossmann_dom"/>
</dbReference>
<dbReference type="Proteomes" id="UP001196565">
    <property type="component" value="Unassembled WGS sequence"/>
</dbReference>
<feature type="domain" description="XdhC Rossmann" evidence="1">
    <location>
        <begin position="76"/>
        <end position="217"/>
    </location>
</feature>
<evidence type="ECO:0000313" key="2">
    <source>
        <dbReference type="EMBL" id="MBW6397469.1"/>
    </source>
</evidence>
<evidence type="ECO:0000313" key="3">
    <source>
        <dbReference type="Proteomes" id="UP001196565"/>
    </source>
</evidence>
<dbReference type="EMBL" id="JAHYBZ010000002">
    <property type="protein sequence ID" value="MBW6397469.1"/>
    <property type="molecule type" value="Genomic_DNA"/>
</dbReference>
<dbReference type="PANTHER" id="PTHR30388:SF4">
    <property type="entry name" value="MOLYBDENUM COFACTOR INSERTION CHAPERONE PAOD"/>
    <property type="match status" value="1"/>
</dbReference>
<dbReference type="RefSeq" id="WP_219762082.1">
    <property type="nucleotide sequence ID" value="NZ_JAHYBZ010000002.1"/>
</dbReference>
<name>A0ABS7A594_9PROT</name>
<comment type="caution">
    <text evidence="2">The sequence shown here is derived from an EMBL/GenBank/DDBJ whole genome shotgun (WGS) entry which is preliminary data.</text>
</comment>
<gene>
    <name evidence="2" type="ORF">KPL78_06395</name>
</gene>
<accession>A0ABS7A594</accession>
<proteinExistence type="predicted"/>
<organism evidence="2 3">
    <name type="scientific">Roseomonas alba</name>
    <dbReference type="NCBI Taxonomy" id="2846776"/>
    <lineage>
        <taxon>Bacteria</taxon>
        <taxon>Pseudomonadati</taxon>
        <taxon>Pseudomonadota</taxon>
        <taxon>Alphaproteobacteria</taxon>
        <taxon>Acetobacterales</taxon>
        <taxon>Roseomonadaceae</taxon>
        <taxon>Roseomonas</taxon>
    </lineage>
</organism>
<dbReference type="Gene3D" id="3.40.50.720">
    <property type="entry name" value="NAD(P)-binding Rossmann-like Domain"/>
    <property type="match status" value="1"/>
</dbReference>
<dbReference type="PANTHER" id="PTHR30388">
    <property type="entry name" value="ALDEHYDE OXIDOREDUCTASE MOLYBDENUM COFACTOR ASSEMBLY PROTEIN"/>
    <property type="match status" value="1"/>
</dbReference>
<sequence>MKADVLARLQEERAAQRPVVLLTRLTDGMQHLWPQEDVPAALAEAARAALGSEEATNVTLDGETWFIHPHNPPLRIIVVGAVHIAQAMAPMADPLGFQMIVVDPRRAFATSERLPGVSLNTDWPDEAMAVLKPDARSAVVTLTHDPKLDDPALDAALNSPAFYIGALGSRRTHARRVGRLKDLGHGDAAIARIHAPVGLDIEAVTAPEIALSIMAEIVAARRGATLGAPRPVPAPAVPA</sequence>
<reference evidence="2 3" key="1">
    <citation type="submission" date="2021-07" db="EMBL/GenBank/DDBJ databases">
        <authorList>
            <person name="So Y."/>
        </authorList>
    </citation>
    <scope>NUCLEOTIDE SEQUENCE [LARGE SCALE GENOMIC DNA]</scope>
    <source>
        <strain evidence="2 3">HJA6</strain>
    </source>
</reference>
<protein>
    <submittedName>
        <fullName evidence="2">XdhC family protein</fullName>
    </submittedName>
</protein>